<name>A0A395HFY4_ASPHC</name>
<dbReference type="EMBL" id="KZ824352">
    <property type="protein sequence ID" value="RAL06812.1"/>
    <property type="molecule type" value="Genomic_DNA"/>
</dbReference>
<dbReference type="Proteomes" id="UP000248961">
    <property type="component" value="Unassembled WGS sequence"/>
</dbReference>
<dbReference type="VEuPathDB" id="FungiDB:BO97DRAFT_429907"/>
<dbReference type="AlphaFoldDB" id="A0A395HFY4"/>
<dbReference type="GeneID" id="37201694"/>
<organism evidence="1 2">
    <name type="scientific">Aspergillus homomorphus (strain CBS 101889)</name>
    <dbReference type="NCBI Taxonomy" id="1450537"/>
    <lineage>
        <taxon>Eukaryota</taxon>
        <taxon>Fungi</taxon>
        <taxon>Dikarya</taxon>
        <taxon>Ascomycota</taxon>
        <taxon>Pezizomycotina</taxon>
        <taxon>Eurotiomycetes</taxon>
        <taxon>Eurotiomycetidae</taxon>
        <taxon>Eurotiales</taxon>
        <taxon>Aspergillaceae</taxon>
        <taxon>Aspergillus</taxon>
        <taxon>Aspergillus subgen. Circumdati</taxon>
    </lineage>
</organism>
<gene>
    <name evidence="1" type="ORF">BO97DRAFT_429907</name>
</gene>
<dbReference type="RefSeq" id="XP_025545966.1">
    <property type="nucleotide sequence ID" value="XM_025697405.1"/>
</dbReference>
<evidence type="ECO:0008006" key="3">
    <source>
        <dbReference type="Google" id="ProtNLM"/>
    </source>
</evidence>
<proteinExistence type="predicted"/>
<sequence>MYSTERHVKSIWVDVLKLDGSDYATDSAVGLLGKALKQLRDDYEFELITCAPSGIFGAKSSTALWAPAEYLDDKNEIQSAAELYRPIYNCGNFIPMTNGSICLRRTDRESRPLSCDAEDCKRYLRDHNISRAYELSDMMRAIRKDWSRGVCYRVDQRPREASSKCKLMISKVEPFRSCGNDSEYSGQIVQKLEEEAHLNPSTLNAISKFMGQKSELPKTDKADDPLGALYAIGAYTIGLDHDSCNREGRELRLMIHPEMKCISMFRRSVLPETPRGQQDKNEAPVIRTVKVSNRDNEFVLYEVMHVPGTFKPEKYQVFGVWFPMKPNSKLEDHMFAIAKKDAKDALII</sequence>
<accession>A0A395HFY4</accession>
<keyword evidence="2" id="KW-1185">Reference proteome</keyword>
<evidence type="ECO:0000313" key="2">
    <source>
        <dbReference type="Proteomes" id="UP000248961"/>
    </source>
</evidence>
<reference evidence="1 2" key="1">
    <citation type="submission" date="2018-02" db="EMBL/GenBank/DDBJ databases">
        <title>The genomes of Aspergillus section Nigri reveals drivers in fungal speciation.</title>
        <authorList>
            <consortium name="DOE Joint Genome Institute"/>
            <person name="Vesth T.C."/>
            <person name="Nybo J."/>
            <person name="Theobald S."/>
            <person name="Brandl J."/>
            <person name="Frisvad J.C."/>
            <person name="Nielsen K.F."/>
            <person name="Lyhne E.K."/>
            <person name="Kogle M.E."/>
            <person name="Kuo A."/>
            <person name="Riley R."/>
            <person name="Clum A."/>
            <person name="Nolan M."/>
            <person name="Lipzen A."/>
            <person name="Salamov A."/>
            <person name="Henrissat B."/>
            <person name="Wiebenga A."/>
            <person name="De vries R.P."/>
            <person name="Grigoriev I.V."/>
            <person name="Mortensen U.H."/>
            <person name="Andersen M.R."/>
            <person name="Baker S.E."/>
        </authorList>
    </citation>
    <scope>NUCLEOTIDE SEQUENCE [LARGE SCALE GENOMIC DNA]</scope>
    <source>
        <strain evidence="1 2">CBS 101889</strain>
    </source>
</reference>
<protein>
    <recommendedName>
        <fullName evidence="3">Heterokaryon incompatibility domain-containing protein</fullName>
    </recommendedName>
</protein>
<evidence type="ECO:0000313" key="1">
    <source>
        <dbReference type="EMBL" id="RAL06812.1"/>
    </source>
</evidence>